<evidence type="ECO:0000256" key="4">
    <source>
        <dbReference type="PROSITE-ProRule" id="PRU00134"/>
    </source>
</evidence>
<accession>A0AAV5T7G3</accession>
<evidence type="ECO:0000256" key="1">
    <source>
        <dbReference type="ARBA" id="ARBA00022723"/>
    </source>
</evidence>
<dbReference type="Pfam" id="PF01753">
    <property type="entry name" value="zf-MYND"/>
    <property type="match status" value="1"/>
</dbReference>
<comment type="caution">
    <text evidence="7">The sequence shown here is derived from an EMBL/GenBank/DDBJ whole genome shotgun (WGS) entry which is preliminary data.</text>
</comment>
<dbReference type="SUPFAM" id="SSF144232">
    <property type="entry name" value="HIT/MYND zinc finger-like"/>
    <property type="match status" value="1"/>
</dbReference>
<feature type="region of interest" description="Disordered" evidence="5">
    <location>
        <begin position="219"/>
        <end position="242"/>
    </location>
</feature>
<feature type="non-terminal residue" evidence="7">
    <location>
        <position position="1"/>
    </location>
</feature>
<dbReference type="AlphaFoldDB" id="A0AAV5T7G3"/>
<evidence type="ECO:0000256" key="3">
    <source>
        <dbReference type="ARBA" id="ARBA00022833"/>
    </source>
</evidence>
<organism evidence="7 8">
    <name type="scientific">Pristionchus entomophagus</name>
    <dbReference type="NCBI Taxonomy" id="358040"/>
    <lineage>
        <taxon>Eukaryota</taxon>
        <taxon>Metazoa</taxon>
        <taxon>Ecdysozoa</taxon>
        <taxon>Nematoda</taxon>
        <taxon>Chromadorea</taxon>
        <taxon>Rhabditida</taxon>
        <taxon>Rhabditina</taxon>
        <taxon>Diplogasteromorpha</taxon>
        <taxon>Diplogasteroidea</taxon>
        <taxon>Neodiplogasteridae</taxon>
        <taxon>Pristionchus</taxon>
    </lineage>
</organism>
<feature type="compositionally biased region" description="Acidic residues" evidence="5">
    <location>
        <begin position="223"/>
        <end position="233"/>
    </location>
</feature>
<dbReference type="PANTHER" id="PTHR12298:SF4">
    <property type="entry name" value="PROGRAMMED CELL DEATH PROTEIN 2"/>
    <property type="match status" value="1"/>
</dbReference>
<sequence>QQTLLPDDPVYLGFAAPYDTDDLYRLSSCFLPLGKVGGKPSWLNPVAIPKSEELACKSCTKPLCFLLQVYATADSDSAHSFHRTIFLFVCRNPACSKANDPSNLVAFRCCLPRVNAWYGADGPLDADLVMEDELPCAPAGSPALCRICGCFASKKCAKCGEAWYCSKEHQALDWKLGHRSNCGQPEKKREEGEERKNPENPWLFEEMGMEMDRENLPSSIFEDLSDDEEDEEREGEKEEKRRMDEYVKMVKAKKLDEGAAAQMAEDDLEVEEKKDVCFDRFNRVMQLQSEQILRYQRGGRPLIPSDKAPPINQVPACSLCGASRQFELQLTPHLLSLIGVDSITESIDWASVYVYTCSANCVVPESGYASEAVVKHDFVE</sequence>
<dbReference type="Gene3D" id="6.10.140.2220">
    <property type="match status" value="1"/>
</dbReference>
<keyword evidence="8" id="KW-1185">Reference proteome</keyword>
<keyword evidence="2 4" id="KW-0863">Zinc-finger</keyword>
<dbReference type="GO" id="GO:0008270">
    <property type="term" value="F:zinc ion binding"/>
    <property type="evidence" value="ECO:0007669"/>
    <property type="project" value="UniProtKB-KW"/>
</dbReference>
<dbReference type="GO" id="GO:0005634">
    <property type="term" value="C:nucleus"/>
    <property type="evidence" value="ECO:0007669"/>
    <property type="project" value="TreeGrafter"/>
</dbReference>
<dbReference type="GO" id="GO:0005737">
    <property type="term" value="C:cytoplasm"/>
    <property type="evidence" value="ECO:0007669"/>
    <property type="project" value="InterPro"/>
</dbReference>
<evidence type="ECO:0000313" key="8">
    <source>
        <dbReference type="Proteomes" id="UP001432027"/>
    </source>
</evidence>
<evidence type="ECO:0000259" key="6">
    <source>
        <dbReference type="PROSITE" id="PS50865"/>
    </source>
</evidence>
<gene>
    <name evidence="7" type="ORF">PENTCL1PPCAC_12537</name>
</gene>
<protein>
    <recommendedName>
        <fullName evidence="6">MYND-type domain-containing protein</fullName>
    </recommendedName>
</protein>
<evidence type="ECO:0000313" key="7">
    <source>
        <dbReference type="EMBL" id="GMS90362.1"/>
    </source>
</evidence>
<evidence type="ECO:0000256" key="5">
    <source>
        <dbReference type="SAM" id="MobiDB-lite"/>
    </source>
</evidence>
<keyword evidence="1" id="KW-0479">Metal-binding</keyword>
<reference evidence="7" key="1">
    <citation type="submission" date="2023-10" db="EMBL/GenBank/DDBJ databases">
        <title>Genome assembly of Pristionchus species.</title>
        <authorList>
            <person name="Yoshida K."/>
            <person name="Sommer R.J."/>
        </authorList>
    </citation>
    <scope>NUCLEOTIDE SEQUENCE</scope>
    <source>
        <strain evidence="7">RS0144</strain>
    </source>
</reference>
<dbReference type="InterPro" id="IPR002893">
    <property type="entry name" value="Znf_MYND"/>
</dbReference>
<dbReference type="Proteomes" id="UP001432027">
    <property type="component" value="Unassembled WGS sequence"/>
</dbReference>
<dbReference type="Pfam" id="PF04194">
    <property type="entry name" value="PDCD2_C"/>
    <property type="match status" value="1"/>
</dbReference>
<name>A0AAV5T7G3_9BILA</name>
<dbReference type="PROSITE" id="PS01360">
    <property type="entry name" value="ZF_MYND_1"/>
    <property type="match status" value="1"/>
</dbReference>
<dbReference type="PANTHER" id="PTHR12298">
    <property type="entry name" value="PCDC2 PROGRAMMED CELL DEATH PROTEIN 2 -RELATED"/>
    <property type="match status" value="1"/>
</dbReference>
<evidence type="ECO:0000256" key="2">
    <source>
        <dbReference type="ARBA" id="ARBA00022771"/>
    </source>
</evidence>
<keyword evidence="3" id="KW-0862">Zinc</keyword>
<feature type="domain" description="MYND-type" evidence="6">
    <location>
        <begin position="145"/>
        <end position="182"/>
    </location>
</feature>
<proteinExistence type="predicted"/>
<dbReference type="PROSITE" id="PS50865">
    <property type="entry name" value="ZF_MYND_2"/>
    <property type="match status" value="1"/>
</dbReference>
<dbReference type="EMBL" id="BTSX01000003">
    <property type="protein sequence ID" value="GMS90362.1"/>
    <property type="molecule type" value="Genomic_DNA"/>
</dbReference>
<dbReference type="InterPro" id="IPR007320">
    <property type="entry name" value="PDCD2_C"/>
</dbReference>